<sequence>MLPLVPHSIKSLLAVSIFLLAMGFSDPEREMKVAVASESEVVISGTTNINSFNCKYNLQPLELPIRMVYDERDNRILFQNAKLELANDCFDCGGKMINKDFRELLKTETHPQVELRLLYVEPPKPESKEIAVGMEIIIAGVTRKYEANLKCDDQKNICVNGTLELRLSDFGLEPPKKALGMIKVDNDIKVNVALVIKEA</sequence>
<dbReference type="EMBL" id="JBHUHU010000001">
    <property type="protein sequence ID" value="MFD2098942.1"/>
    <property type="molecule type" value="Genomic_DNA"/>
</dbReference>
<evidence type="ECO:0000259" key="1">
    <source>
        <dbReference type="Pfam" id="PF04264"/>
    </source>
</evidence>
<name>A0ABW4XV61_9FLAO</name>
<dbReference type="InterPro" id="IPR036761">
    <property type="entry name" value="TTHA0802/YceI-like_sf"/>
</dbReference>
<dbReference type="Proteomes" id="UP001597342">
    <property type="component" value="Unassembled WGS sequence"/>
</dbReference>
<protein>
    <submittedName>
        <fullName evidence="2">YceI family protein</fullName>
    </submittedName>
</protein>
<proteinExistence type="predicted"/>
<dbReference type="SUPFAM" id="SSF101874">
    <property type="entry name" value="YceI-like"/>
    <property type="match status" value="1"/>
</dbReference>
<dbReference type="RefSeq" id="WP_379829707.1">
    <property type="nucleotide sequence ID" value="NZ_JBHUHU010000001.1"/>
</dbReference>
<keyword evidence="3" id="KW-1185">Reference proteome</keyword>
<dbReference type="InterPro" id="IPR007372">
    <property type="entry name" value="Lipid/polyisoprenoid-bd_YceI"/>
</dbReference>
<reference evidence="3" key="1">
    <citation type="journal article" date="2019" name="Int. J. Syst. Evol. Microbiol.">
        <title>The Global Catalogue of Microorganisms (GCM) 10K type strain sequencing project: providing services to taxonomists for standard genome sequencing and annotation.</title>
        <authorList>
            <consortium name="The Broad Institute Genomics Platform"/>
            <consortium name="The Broad Institute Genome Sequencing Center for Infectious Disease"/>
            <person name="Wu L."/>
            <person name="Ma J."/>
        </authorList>
    </citation>
    <scope>NUCLEOTIDE SEQUENCE [LARGE SCALE GENOMIC DNA]</scope>
    <source>
        <strain evidence="3">JCM 3389</strain>
    </source>
</reference>
<feature type="domain" description="Lipid/polyisoprenoid-binding YceI-like" evidence="1">
    <location>
        <begin position="90"/>
        <end position="195"/>
    </location>
</feature>
<organism evidence="2 3">
    <name type="scientific">Flagellimonas iocasae</name>
    <dbReference type="NCBI Taxonomy" id="2055905"/>
    <lineage>
        <taxon>Bacteria</taxon>
        <taxon>Pseudomonadati</taxon>
        <taxon>Bacteroidota</taxon>
        <taxon>Flavobacteriia</taxon>
        <taxon>Flavobacteriales</taxon>
        <taxon>Flavobacteriaceae</taxon>
        <taxon>Flagellimonas</taxon>
    </lineage>
</organism>
<dbReference type="Gene3D" id="2.40.128.110">
    <property type="entry name" value="Lipid/polyisoprenoid-binding, YceI-like"/>
    <property type="match status" value="1"/>
</dbReference>
<comment type="caution">
    <text evidence="2">The sequence shown here is derived from an EMBL/GenBank/DDBJ whole genome shotgun (WGS) entry which is preliminary data.</text>
</comment>
<dbReference type="Pfam" id="PF04264">
    <property type="entry name" value="YceI"/>
    <property type="match status" value="1"/>
</dbReference>
<evidence type="ECO:0000313" key="3">
    <source>
        <dbReference type="Proteomes" id="UP001597342"/>
    </source>
</evidence>
<accession>A0ABW4XV61</accession>
<gene>
    <name evidence="2" type="ORF">ACFSJE_04095</name>
</gene>
<evidence type="ECO:0000313" key="2">
    <source>
        <dbReference type="EMBL" id="MFD2098942.1"/>
    </source>
</evidence>